<dbReference type="GO" id="GO:0004252">
    <property type="term" value="F:serine-type endopeptidase activity"/>
    <property type="evidence" value="ECO:0000318"/>
    <property type="project" value="GO_Central"/>
</dbReference>
<feature type="region of interest" description="Disordered" evidence="5">
    <location>
        <begin position="73"/>
        <end position="105"/>
    </location>
</feature>
<comment type="caution">
    <text evidence="7">The sequence shown here is derived from an EMBL/GenBank/DDBJ whole genome shotgun (WGS) entry which is preliminary data.</text>
</comment>
<keyword evidence="8" id="KW-1185">Reference proteome</keyword>
<dbReference type="GO" id="GO:0006508">
    <property type="term" value="P:proteolysis"/>
    <property type="evidence" value="ECO:0007669"/>
    <property type="project" value="UniProtKB-KW"/>
</dbReference>
<accession>A0A2C9WH44</accession>
<sequence length="690" mass="76675">MSKLLLIHSPHFTPVYRRTITSVLSKSHLCLSSTPLPLHSTSCLLHPLTHPSLFRPFPSLILSRNLSVRAFDSSSDTKTQKQEETSDEKVSQSENGSIKNSQDDYPTGDFEFKEIGAWNRFLVKLRMLIAFPWERVRKGSVLTMKLRGQISDQLKSRFSSGLSLPQICENFIKAAYDPRISGIYLHIEPLNCGWGKVEEIQRHILNFKQSGKFIVCYIPACREKEYYLACACDEIYVPPSAYFSLYGLTVEASFLGGVLEKVGIEPEVQRIGKYKSAGDQLTRKSMSEANCEMLTTLLDNIYGNWLDKISSTKGKKREELENFINEGVYEVERLKEEGLITNIHYDDEVISMLKEKLGIEKDKILPVVDYGKYSRVRNWTLGLTGGADQIAVIRASGSISRVRSPLSLPSSGIIGEQFIEKIRQVRESKRYKAVVIRIDSPGGDALASDLMWREIRLLAEKKPVVASMSDVAASGGYYMAMATGTIVAENLTLTGSIGVVTGKFNLGKLYEKIGFNKEIISRGKYAELLAAEQRPLRPDEAELFARSAQNAYKQFRDKAAFSRSMAVDKMEEVAQGRVWTGKDAASRGLVDATGGLTRAIAIAKQKANIPQDKQVTLVELSRPSPTLPEILSGIGSSIAGVDRTLKELLQDLSFSDGVQARMDGIMFQSLEGSSYANPILSLIKDILSSL</sequence>
<dbReference type="OrthoDB" id="45421at2759"/>
<keyword evidence="3" id="KW-0378">Hydrolase</keyword>
<dbReference type="InterPro" id="IPR004635">
    <property type="entry name" value="Pept_S49_SppA"/>
</dbReference>
<dbReference type="Pfam" id="PF01343">
    <property type="entry name" value="Peptidase_S49"/>
    <property type="match status" value="2"/>
</dbReference>
<evidence type="ECO:0000259" key="6">
    <source>
        <dbReference type="Pfam" id="PF01343"/>
    </source>
</evidence>
<feature type="domain" description="Peptidase S49" evidence="6">
    <location>
        <begin position="458"/>
        <end position="609"/>
    </location>
</feature>
<gene>
    <name evidence="7" type="ORF">MANES_01G024300v8</name>
</gene>
<dbReference type="Gramene" id="Manes.01G024300.1.v8.1">
    <property type="protein sequence ID" value="Manes.01G024300.1.v8.1.CDS"/>
    <property type="gene ID" value="Manes.01G024300.v8.1"/>
</dbReference>
<feature type="compositionally biased region" description="Basic and acidic residues" evidence="5">
    <location>
        <begin position="78"/>
        <end position="91"/>
    </location>
</feature>
<dbReference type="Gene3D" id="3.90.226.10">
    <property type="entry name" value="2-enoyl-CoA Hydratase, Chain A, domain 1"/>
    <property type="match status" value="3"/>
</dbReference>
<comment type="similarity">
    <text evidence="1">Belongs to the peptidase S49 family.</text>
</comment>
<dbReference type="PANTHER" id="PTHR33209">
    <property type="entry name" value="PROTEASE 4"/>
    <property type="match status" value="1"/>
</dbReference>
<proteinExistence type="inferred from homology"/>
<dbReference type="Gene3D" id="6.20.330.10">
    <property type="match status" value="1"/>
</dbReference>
<dbReference type="CDD" id="cd07023">
    <property type="entry name" value="S49_Sppa_N_C"/>
    <property type="match status" value="1"/>
</dbReference>
<feature type="compositionally biased region" description="Polar residues" evidence="5">
    <location>
        <begin position="92"/>
        <end position="104"/>
    </location>
</feature>
<dbReference type="STRING" id="3983.A0A2C9WH44"/>
<dbReference type="SUPFAM" id="SSF52096">
    <property type="entry name" value="ClpP/crotonase"/>
    <property type="match status" value="2"/>
</dbReference>
<dbReference type="CDD" id="cd07018">
    <property type="entry name" value="S49_SppA_67K_type"/>
    <property type="match status" value="1"/>
</dbReference>
<keyword evidence="2" id="KW-0645">Protease</keyword>
<reference evidence="8" key="1">
    <citation type="journal article" date="2016" name="Nat. Biotechnol.">
        <title>Sequencing wild and cultivated cassava and related species reveals extensive interspecific hybridization and genetic diversity.</title>
        <authorList>
            <person name="Bredeson J.V."/>
            <person name="Lyons J.B."/>
            <person name="Prochnik S.E."/>
            <person name="Wu G.A."/>
            <person name="Ha C.M."/>
            <person name="Edsinger-Gonzales E."/>
            <person name="Grimwood J."/>
            <person name="Schmutz J."/>
            <person name="Rabbi I.Y."/>
            <person name="Egesi C."/>
            <person name="Nauluvula P."/>
            <person name="Lebot V."/>
            <person name="Ndunguru J."/>
            <person name="Mkamilo G."/>
            <person name="Bart R.S."/>
            <person name="Setter T.L."/>
            <person name="Gleadow R.M."/>
            <person name="Kulakow P."/>
            <person name="Ferguson M.E."/>
            <person name="Rounsley S."/>
            <person name="Rokhsar D.S."/>
        </authorList>
    </citation>
    <scope>NUCLEOTIDE SEQUENCE [LARGE SCALE GENOMIC DNA]</scope>
    <source>
        <strain evidence="8">cv. AM560-2</strain>
    </source>
</reference>
<protein>
    <recommendedName>
        <fullName evidence="6">Peptidase S49 domain-containing protein</fullName>
    </recommendedName>
</protein>
<dbReference type="InterPro" id="IPR029045">
    <property type="entry name" value="ClpP/crotonase-like_dom_sf"/>
</dbReference>
<evidence type="ECO:0000313" key="8">
    <source>
        <dbReference type="Proteomes" id="UP000091857"/>
    </source>
</evidence>
<feature type="domain" description="Peptidase S49" evidence="6">
    <location>
        <begin position="207"/>
        <end position="358"/>
    </location>
</feature>
<evidence type="ECO:0000256" key="5">
    <source>
        <dbReference type="SAM" id="MobiDB-lite"/>
    </source>
</evidence>
<evidence type="ECO:0000256" key="3">
    <source>
        <dbReference type="ARBA" id="ARBA00022801"/>
    </source>
</evidence>
<dbReference type="AlphaFoldDB" id="A0A2C9WH44"/>
<dbReference type="EMBL" id="CM004387">
    <property type="protein sequence ID" value="OAY59330.1"/>
    <property type="molecule type" value="Genomic_DNA"/>
</dbReference>
<evidence type="ECO:0000256" key="1">
    <source>
        <dbReference type="ARBA" id="ARBA00008683"/>
    </source>
</evidence>
<evidence type="ECO:0000256" key="2">
    <source>
        <dbReference type="ARBA" id="ARBA00022670"/>
    </source>
</evidence>
<dbReference type="Proteomes" id="UP000091857">
    <property type="component" value="Chromosome 1"/>
</dbReference>
<evidence type="ECO:0000313" key="7">
    <source>
        <dbReference type="EMBL" id="OAY59330.1"/>
    </source>
</evidence>
<dbReference type="InterPro" id="IPR002142">
    <property type="entry name" value="Peptidase_S49"/>
</dbReference>
<dbReference type="InterPro" id="IPR047217">
    <property type="entry name" value="S49_SppA_67K_type_N"/>
</dbReference>
<dbReference type="PANTHER" id="PTHR33209:SF1">
    <property type="entry name" value="PEPTIDASE S49 DOMAIN-CONTAINING PROTEIN"/>
    <property type="match status" value="1"/>
</dbReference>
<dbReference type="GO" id="GO:0009535">
    <property type="term" value="C:chloroplast thylakoid membrane"/>
    <property type="evidence" value="ECO:0000318"/>
    <property type="project" value="GO_Central"/>
</dbReference>
<organism evidence="7 8">
    <name type="scientific">Manihot esculenta</name>
    <name type="common">Cassava</name>
    <name type="synonym">Jatropha manihot</name>
    <dbReference type="NCBI Taxonomy" id="3983"/>
    <lineage>
        <taxon>Eukaryota</taxon>
        <taxon>Viridiplantae</taxon>
        <taxon>Streptophyta</taxon>
        <taxon>Embryophyta</taxon>
        <taxon>Tracheophyta</taxon>
        <taxon>Spermatophyta</taxon>
        <taxon>Magnoliopsida</taxon>
        <taxon>eudicotyledons</taxon>
        <taxon>Gunneridae</taxon>
        <taxon>Pentapetalae</taxon>
        <taxon>rosids</taxon>
        <taxon>fabids</taxon>
        <taxon>Malpighiales</taxon>
        <taxon>Euphorbiaceae</taxon>
        <taxon>Crotonoideae</taxon>
        <taxon>Manihoteae</taxon>
        <taxon>Manihot</taxon>
    </lineage>
</organism>
<keyword evidence="4" id="KW-0720">Serine protease</keyword>
<dbReference type="NCBIfam" id="TIGR00706">
    <property type="entry name" value="SppA_dom"/>
    <property type="match status" value="1"/>
</dbReference>
<evidence type="ECO:0000256" key="4">
    <source>
        <dbReference type="ARBA" id="ARBA00022825"/>
    </source>
</evidence>
<dbReference type="InterPro" id="IPR047272">
    <property type="entry name" value="S49_SppA_C"/>
</dbReference>
<name>A0A2C9WH44_MANES</name>